<organism evidence="1 2">
    <name type="scientific">Cupriavidus necator (strain ATCC 43291 / DSM 13513 / CCUG 52238 / LMG 8453 / N-1)</name>
    <name type="common">Ralstonia eutropha</name>
    <dbReference type="NCBI Taxonomy" id="1042878"/>
    <lineage>
        <taxon>Bacteria</taxon>
        <taxon>Pseudomonadati</taxon>
        <taxon>Pseudomonadota</taxon>
        <taxon>Betaproteobacteria</taxon>
        <taxon>Burkholderiales</taxon>
        <taxon>Burkholderiaceae</taxon>
        <taxon>Cupriavidus</taxon>
    </lineage>
</organism>
<proteinExistence type="predicted"/>
<dbReference type="AlphaFoldDB" id="G0ER49"/>
<dbReference type="RefSeq" id="WP_013956220.1">
    <property type="nucleotide sequence ID" value="NC_015726.1"/>
</dbReference>
<evidence type="ECO:0000313" key="1">
    <source>
        <dbReference type="EMBL" id="AEI76567.1"/>
    </source>
</evidence>
<name>G0ER49_CUPNN</name>
<dbReference type="EMBL" id="CP002877">
    <property type="protein sequence ID" value="AEI76567.1"/>
    <property type="molecule type" value="Genomic_DNA"/>
</dbReference>
<evidence type="ECO:0000313" key="2">
    <source>
        <dbReference type="Proteomes" id="UP000006798"/>
    </source>
</evidence>
<dbReference type="HOGENOM" id="CLU_152441_0_0_4"/>
<dbReference type="KEGG" id="cnc:CNE_1c12120"/>
<dbReference type="GeneID" id="34310538"/>
<sequence length="82" mass="9307">MATTIFLEAHYFGEDREELRLPCDAVAAAAGGLVITGIELRPLQRLKWRPDHLSYWDDGQLLRLAVGPWVTLAPMTVRFTLR</sequence>
<gene>
    <name evidence="1" type="ordered locus">CNE_1c12120</name>
</gene>
<accession>G0ER49</accession>
<dbReference type="Proteomes" id="UP000006798">
    <property type="component" value="Chromosome 1"/>
</dbReference>
<protein>
    <submittedName>
        <fullName evidence="1">Uncharacterized protein</fullName>
    </submittedName>
</protein>
<reference evidence="1 2" key="1">
    <citation type="journal article" date="2011" name="J. Bacteriol.">
        <title>Complete genome sequence of the type strain Cupriavidus necator N-1.</title>
        <authorList>
            <person name="Poehlein A."/>
            <person name="Kusian B."/>
            <person name="Friedrich B."/>
            <person name="Daniel R."/>
            <person name="Bowien B."/>
        </authorList>
    </citation>
    <scope>NUCLEOTIDE SEQUENCE [LARGE SCALE GENOMIC DNA]</scope>
    <source>
        <strain evidence="2">ATCC 43291 / DSM 13513 / CCUG 52238 / LMG 8453 / N-1</strain>
    </source>
</reference>